<dbReference type="EMBL" id="GBRH01247190">
    <property type="protein sequence ID" value="JAD50705.1"/>
    <property type="molecule type" value="Transcribed_RNA"/>
</dbReference>
<reference evidence="1" key="2">
    <citation type="journal article" date="2015" name="Data Brief">
        <title>Shoot transcriptome of the giant reed, Arundo donax.</title>
        <authorList>
            <person name="Barrero R.A."/>
            <person name="Guerrero F.D."/>
            <person name="Moolhuijzen P."/>
            <person name="Goolsby J.A."/>
            <person name="Tidwell J."/>
            <person name="Bellgard S.E."/>
            <person name="Bellgard M.I."/>
        </authorList>
    </citation>
    <scope>NUCLEOTIDE SEQUENCE</scope>
    <source>
        <tissue evidence="1">Shoot tissue taken approximately 20 cm above the soil surface</tissue>
    </source>
</reference>
<accession>A0A0A9AP60</accession>
<sequence>MHRKKTQESSCSKQPNTFWSARVPSSFLEFH</sequence>
<evidence type="ECO:0000313" key="1">
    <source>
        <dbReference type="EMBL" id="JAD50705.1"/>
    </source>
</evidence>
<dbReference type="AlphaFoldDB" id="A0A0A9AP60"/>
<organism evidence="1">
    <name type="scientific">Arundo donax</name>
    <name type="common">Giant reed</name>
    <name type="synonym">Donax arundinaceus</name>
    <dbReference type="NCBI Taxonomy" id="35708"/>
    <lineage>
        <taxon>Eukaryota</taxon>
        <taxon>Viridiplantae</taxon>
        <taxon>Streptophyta</taxon>
        <taxon>Embryophyta</taxon>
        <taxon>Tracheophyta</taxon>
        <taxon>Spermatophyta</taxon>
        <taxon>Magnoliopsida</taxon>
        <taxon>Liliopsida</taxon>
        <taxon>Poales</taxon>
        <taxon>Poaceae</taxon>
        <taxon>PACMAD clade</taxon>
        <taxon>Arundinoideae</taxon>
        <taxon>Arundineae</taxon>
        <taxon>Arundo</taxon>
    </lineage>
</organism>
<proteinExistence type="predicted"/>
<protein>
    <submittedName>
        <fullName evidence="1">Uncharacterized protein</fullName>
    </submittedName>
</protein>
<name>A0A0A9AP60_ARUDO</name>
<reference evidence="1" key="1">
    <citation type="submission" date="2014-09" db="EMBL/GenBank/DDBJ databases">
        <authorList>
            <person name="Magalhaes I.L.F."/>
            <person name="Oliveira U."/>
            <person name="Santos F.R."/>
            <person name="Vidigal T.H.D.A."/>
            <person name="Brescovit A.D."/>
            <person name="Santos A.J."/>
        </authorList>
    </citation>
    <scope>NUCLEOTIDE SEQUENCE</scope>
    <source>
        <tissue evidence="1">Shoot tissue taken approximately 20 cm above the soil surface</tissue>
    </source>
</reference>